<gene>
    <name evidence="4" type="primary">LOC100372441</name>
</gene>
<dbReference type="PANTHER" id="PTHR13456">
    <property type="entry name" value="UPF0729 PROTEIN C18ORF32"/>
    <property type="match status" value="1"/>
</dbReference>
<evidence type="ECO:0000256" key="1">
    <source>
        <dbReference type="ARBA" id="ARBA00007959"/>
    </source>
</evidence>
<reference evidence="4" key="1">
    <citation type="submission" date="2025-08" db="UniProtKB">
        <authorList>
            <consortium name="RefSeq"/>
        </authorList>
    </citation>
    <scope>IDENTIFICATION</scope>
    <source>
        <tissue evidence="4">Testes</tissue>
    </source>
</reference>
<accession>A0ABM0GYX5</accession>
<evidence type="ECO:0000256" key="2">
    <source>
        <dbReference type="SAM" id="MobiDB-lite"/>
    </source>
</evidence>
<organism evidence="3 4">
    <name type="scientific">Saccoglossus kowalevskii</name>
    <name type="common">Acorn worm</name>
    <dbReference type="NCBI Taxonomy" id="10224"/>
    <lineage>
        <taxon>Eukaryota</taxon>
        <taxon>Metazoa</taxon>
        <taxon>Hemichordata</taxon>
        <taxon>Enteropneusta</taxon>
        <taxon>Harrimaniidae</taxon>
        <taxon>Saccoglossus</taxon>
    </lineage>
</organism>
<keyword evidence="3" id="KW-1185">Reference proteome</keyword>
<dbReference type="Proteomes" id="UP000694865">
    <property type="component" value="Unplaced"/>
</dbReference>
<protein>
    <submittedName>
        <fullName evidence="4">UPF0729 protein C18orf32 homolog</fullName>
    </submittedName>
</protein>
<comment type="similarity">
    <text evidence="1">Belongs to the UPF0729 family.</text>
</comment>
<sequence>MVCLPCIMYAIVPFFIWIWHKYFQPYYNKVWGTKKAVTETTTDTTTGKEKVSEKGIANGVAATGEGAGGDKKND</sequence>
<evidence type="ECO:0000313" key="4">
    <source>
        <dbReference type="RefSeq" id="XP_002740475.1"/>
    </source>
</evidence>
<evidence type="ECO:0000313" key="3">
    <source>
        <dbReference type="Proteomes" id="UP000694865"/>
    </source>
</evidence>
<feature type="region of interest" description="Disordered" evidence="2">
    <location>
        <begin position="38"/>
        <end position="74"/>
    </location>
</feature>
<dbReference type="InterPro" id="IPR026776">
    <property type="entry name" value="UPF0729_C18orf32-like"/>
</dbReference>
<name>A0ABM0GYX5_SACKO</name>
<dbReference type="PANTHER" id="PTHR13456:SF0">
    <property type="entry name" value="UPF0729 PROTEIN C18ORF32"/>
    <property type="match status" value="1"/>
</dbReference>
<proteinExistence type="inferred from homology"/>
<dbReference type="RefSeq" id="XP_002740475.1">
    <property type="nucleotide sequence ID" value="XM_002740429.2"/>
</dbReference>
<dbReference type="GeneID" id="100372441"/>